<name>A0A4U8UVZ0_STECR</name>
<feature type="compositionally biased region" description="Polar residues" evidence="2">
    <location>
        <begin position="463"/>
        <end position="484"/>
    </location>
</feature>
<feature type="coiled-coil region" evidence="1">
    <location>
        <begin position="530"/>
        <end position="564"/>
    </location>
</feature>
<dbReference type="Gene3D" id="1.10.720.30">
    <property type="entry name" value="SAP domain"/>
    <property type="match status" value="1"/>
</dbReference>
<evidence type="ECO:0000256" key="1">
    <source>
        <dbReference type="SAM" id="Coils"/>
    </source>
</evidence>
<dbReference type="STRING" id="34508.A0A4U8UVZ0"/>
<organism evidence="4 5">
    <name type="scientific">Steinernema carpocapsae</name>
    <name type="common">Entomopathogenic nematode</name>
    <dbReference type="NCBI Taxonomy" id="34508"/>
    <lineage>
        <taxon>Eukaryota</taxon>
        <taxon>Metazoa</taxon>
        <taxon>Ecdysozoa</taxon>
        <taxon>Nematoda</taxon>
        <taxon>Chromadorea</taxon>
        <taxon>Rhabditida</taxon>
        <taxon>Tylenchina</taxon>
        <taxon>Panagrolaimomorpha</taxon>
        <taxon>Strongyloidoidea</taxon>
        <taxon>Steinernematidae</taxon>
        <taxon>Steinernema</taxon>
    </lineage>
</organism>
<evidence type="ECO:0000313" key="4">
    <source>
        <dbReference type="EMBL" id="TMS35978.1"/>
    </source>
</evidence>
<feature type="compositionally biased region" description="Polar residues" evidence="2">
    <location>
        <begin position="386"/>
        <end position="397"/>
    </location>
</feature>
<feature type="compositionally biased region" description="Polar residues" evidence="2">
    <location>
        <begin position="672"/>
        <end position="685"/>
    </location>
</feature>
<dbReference type="InterPro" id="IPR036361">
    <property type="entry name" value="SAP_dom_sf"/>
</dbReference>
<feature type="compositionally biased region" description="Polar residues" evidence="2">
    <location>
        <begin position="807"/>
        <end position="816"/>
    </location>
</feature>
<sequence>MSLLFEGPRSESKHMETVTTGSSTSFPHSVLLRAYALRTFVPDSKAKIRKHTFDLTPYARPCQQTAVCLELEESDNIDSECKSNPSQEFEDLTNFALPTTTEQHSACHIEAPPTTLGRTSLESIVATPTCMFDNVGSKQELLHVPVDRESKLSQFTSAEPQHQKRLPYDHFVAECSQKPNGSPMGCDSSPTSTTVEVEKQKKLVDYKVQDLKIECKKRQLPVSGAKPQLLERLRPYEESILLSACGPSQVKSANMKIPKASITDSSCNYETLSPSRDVANEYPKQNTSTHVTSQATITTGNILQFNPSQQLVQLVDSTGLIVGVATVQTPSACCCSASAQPTEPDRTVPSVTVRSSTVPFPISLQSNSPQPTFSFAQHGSGGQFTLAPQESTQSMDCQESHQIDPRQTHHSNVNNTGVVERRASTCCQISTKTVCSSLKAHLRPRCFTSPAQPLQPLQKHRPTQQQSTSTVNTIATIPGTQTSPVAGDQPGPSPNLPSHTDSVSSQTPLYRTTCDVEDSSPSVLLSAQTFSVHEDMLRTQQKKIEKLQAELTKSQMQLRQQQQAILNAKKAQVKMESGVVDPAQAAYLNKLDIKNLNKYHIQLFLQHKLQLQKLQVQVQDFKSLQTAESKLQEELHIEQAVHDIVRLIKQDSRTALLIVQLLRRYQIERNNSMQAESPSTPSTSVVIERGEVSPSEPQMRPVSENLPRPTLRPETVVNEPVVQTCNQNCECVKSSHQAIEQSASENVHAERRPTESSSSSEASNTKKSSRSATKKRNGIKSIWSRMNSLKSGNPKDAQNNGEDENRSSTGDSSQGCSAVDMEEIFRTVLEDASRALNESEGSYCYQQTASNTNQEPICHEQPMQTRPYEEKNDPPVDDGSMIENGSGEKIAMQKRPDKQQQFIVFNPTMQTYVTDEPFSFQNQDLMEEFKKPCGYEEQNVVYMGHNQVPDNGTSLETPPLPVIQNANPPSIYDQKEFDDIMDALQRTEDGSIIYCPTRMDDLNGCTYSGASQEQWMEADSQHYGKNGCEDGPMQPDCSYINVYCGMNGTPDILSQQMQWSGEIDSSGQSGVVLNTDHGMFGVVTSDIYMQQGVASMGNEFST</sequence>
<dbReference type="Proteomes" id="UP000298663">
    <property type="component" value="Unassembled WGS sequence"/>
</dbReference>
<dbReference type="InterPro" id="IPR003034">
    <property type="entry name" value="SAP_dom"/>
</dbReference>
<feature type="region of interest" description="Disordered" evidence="2">
    <location>
        <begin position="377"/>
        <end position="415"/>
    </location>
</feature>
<feature type="compositionally biased region" description="Low complexity" evidence="2">
    <location>
        <begin position="755"/>
        <end position="766"/>
    </location>
</feature>
<dbReference type="SUPFAM" id="SSF68906">
    <property type="entry name" value="SAP domain"/>
    <property type="match status" value="1"/>
</dbReference>
<dbReference type="OrthoDB" id="197676at2759"/>
<protein>
    <recommendedName>
        <fullName evidence="3">SAP domain-containing protein</fullName>
    </recommendedName>
</protein>
<feature type="region of interest" description="Disordered" evidence="2">
    <location>
        <begin position="672"/>
        <end position="713"/>
    </location>
</feature>
<feature type="compositionally biased region" description="Basic residues" evidence="2">
    <location>
        <begin position="767"/>
        <end position="778"/>
    </location>
</feature>
<feature type="region of interest" description="Disordered" evidence="2">
    <location>
        <begin position="742"/>
        <end position="817"/>
    </location>
</feature>
<gene>
    <name evidence="4" type="ORF">L596_003254</name>
</gene>
<feature type="compositionally biased region" description="Polar residues" evidence="2">
    <location>
        <begin position="496"/>
        <end position="508"/>
    </location>
</feature>
<reference evidence="4 5" key="2">
    <citation type="journal article" date="2019" name="G3 (Bethesda)">
        <title>Hybrid Assembly of the Genome of the Entomopathogenic Nematode Steinernema carpocapsae Identifies the X-Chromosome.</title>
        <authorList>
            <person name="Serra L."/>
            <person name="Macchietto M."/>
            <person name="Macias-Munoz A."/>
            <person name="McGill C.J."/>
            <person name="Rodriguez I.M."/>
            <person name="Rodriguez B."/>
            <person name="Murad R."/>
            <person name="Mortazavi A."/>
        </authorList>
    </citation>
    <scope>NUCLEOTIDE SEQUENCE [LARGE SCALE GENOMIC DNA]</scope>
    <source>
        <strain evidence="4 5">ALL</strain>
    </source>
</reference>
<keyword evidence="5" id="KW-1185">Reference proteome</keyword>
<evidence type="ECO:0000259" key="3">
    <source>
        <dbReference type="PROSITE" id="PS50800"/>
    </source>
</evidence>
<feature type="region of interest" description="Disordered" evidence="2">
    <location>
        <begin position="1"/>
        <end position="22"/>
    </location>
</feature>
<feature type="compositionally biased region" description="Basic and acidic residues" evidence="2">
    <location>
        <begin position="398"/>
        <end position="407"/>
    </location>
</feature>
<dbReference type="PROSITE" id="PS50800">
    <property type="entry name" value="SAP"/>
    <property type="match status" value="1"/>
</dbReference>
<feature type="domain" description="SAP" evidence="3">
    <location>
        <begin position="203"/>
        <end position="237"/>
    </location>
</feature>
<accession>A0A4U8UVZ0</accession>
<evidence type="ECO:0000313" key="5">
    <source>
        <dbReference type="Proteomes" id="UP000298663"/>
    </source>
</evidence>
<keyword evidence="1" id="KW-0175">Coiled coil</keyword>
<dbReference type="EMBL" id="AZBU02000001">
    <property type="protein sequence ID" value="TMS35978.1"/>
    <property type="molecule type" value="Genomic_DNA"/>
</dbReference>
<dbReference type="AlphaFoldDB" id="A0A4U8UVZ0"/>
<comment type="caution">
    <text evidence="4">The sequence shown here is derived from an EMBL/GenBank/DDBJ whole genome shotgun (WGS) entry which is preliminary data.</text>
</comment>
<reference evidence="4 5" key="1">
    <citation type="journal article" date="2015" name="Genome Biol.">
        <title>Comparative genomics of Steinernema reveals deeply conserved gene regulatory networks.</title>
        <authorList>
            <person name="Dillman A.R."/>
            <person name="Macchietto M."/>
            <person name="Porter C.F."/>
            <person name="Rogers A."/>
            <person name="Williams B."/>
            <person name="Antoshechkin I."/>
            <person name="Lee M.M."/>
            <person name="Goodwin Z."/>
            <person name="Lu X."/>
            <person name="Lewis E.E."/>
            <person name="Goodrich-Blair H."/>
            <person name="Stock S.P."/>
            <person name="Adams B.J."/>
            <person name="Sternberg P.W."/>
            <person name="Mortazavi A."/>
        </authorList>
    </citation>
    <scope>NUCLEOTIDE SEQUENCE [LARGE SCALE GENOMIC DNA]</scope>
    <source>
        <strain evidence="4 5">ALL</strain>
    </source>
</reference>
<dbReference type="SMART" id="SM00513">
    <property type="entry name" value="SAP"/>
    <property type="match status" value="1"/>
</dbReference>
<evidence type="ECO:0000256" key="2">
    <source>
        <dbReference type="SAM" id="MobiDB-lite"/>
    </source>
</evidence>
<proteinExistence type="predicted"/>
<feature type="compositionally biased region" description="Polar residues" evidence="2">
    <location>
        <begin position="784"/>
        <end position="800"/>
    </location>
</feature>
<feature type="region of interest" description="Disordered" evidence="2">
    <location>
        <begin position="448"/>
        <end position="508"/>
    </location>
</feature>
<dbReference type="Pfam" id="PF02037">
    <property type="entry name" value="SAP"/>
    <property type="match status" value="1"/>
</dbReference>